<feature type="region of interest" description="Disordered" evidence="1">
    <location>
        <begin position="86"/>
        <end position="110"/>
    </location>
</feature>
<feature type="compositionally biased region" description="Polar residues" evidence="1">
    <location>
        <begin position="101"/>
        <end position="110"/>
    </location>
</feature>
<keyword evidence="3" id="KW-1185">Reference proteome</keyword>
<dbReference type="AlphaFoldDB" id="A0A8H4NAH4"/>
<dbReference type="OrthoDB" id="5105790at2759"/>
<organism evidence="2 3">
    <name type="scientific">Fusarium austroafricanum</name>
    <dbReference type="NCBI Taxonomy" id="2364996"/>
    <lineage>
        <taxon>Eukaryota</taxon>
        <taxon>Fungi</taxon>
        <taxon>Dikarya</taxon>
        <taxon>Ascomycota</taxon>
        <taxon>Pezizomycotina</taxon>
        <taxon>Sordariomycetes</taxon>
        <taxon>Hypocreomycetidae</taxon>
        <taxon>Hypocreales</taxon>
        <taxon>Nectriaceae</taxon>
        <taxon>Fusarium</taxon>
        <taxon>Fusarium concolor species complex</taxon>
    </lineage>
</organism>
<proteinExistence type="predicted"/>
<sequence length="110" mass="12898">MNSEQVSNNTEVNYLRGRVRMIEDDNEYVNQENDKLREENDDLLSENEELRKKLALEEDRRKRAEASRDRATEFWRAAEEELTEKMEEIEELKKTKGDASTGDNGNNVSS</sequence>
<dbReference type="EMBL" id="JAADJG010001599">
    <property type="protein sequence ID" value="KAF4415051.1"/>
    <property type="molecule type" value="Genomic_DNA"/>
</dbReference>
<gene>
    <name evidence="2" type="ORF">F53441_14671</name>
</gene>
<protein>
    <submittedName>
        <fullName evidence="2">Uncharacterized protein</fullName>
    </submittedName>
</protein>
<name>A0A8H4NAH4_9HYPO</name>
<comment type="caution">
    <text evidence="2">The sequence shown here is derived from an EMBL/GenBank/DDBJ whole genome shotgun (WGS) entry which is preliminary data.</text>
</comment>
<reference evidence="2" key="1">
    <citation type="submission" date="2020-01" db="EMBL/GenBank/DDBJ databases">
        <title>Identification and distribution of gene clusters putatively required for synthesis of sphingolipid metabolism inhibitors in phylogenetically diverse species of the filamentous fungus Fusarium.</title>
        <authorList>
            <person name="Kim H.-S."/>
            <person name="Busman M."/>
            <person name="Brown D.W."/>
            <person name="Divon H."/>
            <person name="Uhlig S."/>
            <person name="Proctor R.H."/>
        </authorList>
    </citation>
    <scope>NUCLEOTIDE SEQUENCE</scope>
    <source>
        <strain evidence="2">NRRL 53441</strain>
    </source>
</reference>
<accession>A0A8H4NAH4</accession>
<evidence type="ECO:0000256" key="1">
    <source>
        <dbReference type="SAM" id="MobiDB-lite"/>
    </source>
</evidence>
<feature type="compositionally biased region" description="Basic and acidic residues" evidence="1">
    <location>
        <begin position="86"/>
        <end position="97"/>
    </location>
</feature>
<evidence type="ECO:0000313" key="3">
    <source>
        <dbReference type="Proteomes" id="UP000605986"/>
    </source>
</evidence>
<dbReference type="Proteomes" id="UP000605986">
    <property type="component" value="Unassembled WGS sequence"/>
</dbReference>
<evidence type="ECO:0000313" key="2">
    <source>
        <dbReference type="EMBL" id="KAF4415051.1"/>
    </source>
</evidence>